<dbReference type="CDD" id="cd09945">
    <property type="entry name" value="SH2_SHB_SHD_SHE_SHF_like"/>
    <property type="match status" value="1"/>
</dbReference>
<dbReference type="PANTHER" id="PTHR15127:SF32">
    <property type="entry name" value="HEAVYWEIGHT, ISOFORM A"/>
    <property type="match status" value="1"/>
</dbReference>
<keyword evidence="1" id="KW-0597">Phosphoprotein</keyword>
<proteinExistence type="predicted"/>
<dbReference type="EnsemblMetazoa" id="ENSAATROPT015289">
    <property type="protein sequence ID" value="ENSAATROPP013732"/>
    <property type="gene ID" value="ENSAATROPG012446"/>
</dbReference>
<dbReference type="PROSITE" id="PS50001">
    <property type="entry name" value="SH2"/>
    <property type="match status" value="1"/>
</dbReference>
<dbReference type="SMART" id="SM00252">
    <property type="entry name" value="SH2"/>
    <property type="match status" value="1"/>
</dbReference>
<feature type="compositionally biased region" description="Basic residues" evidence="6">
    <location>
        <begin position="879"/>
        <end position="890"/>
    </location>
</feature>
<dbReference type="GO" id="GO:0001784">
    <property type="term" value="F:phosphotyrosine residue binding"/>
    <property type="evidence" value="ECO:0007669"/>
    <property type="project" value="TreeGrafter"/>
</dbReference>
<protein>
    <recommendedName>
        <fullName evidence="4">SH2 domain-containing adapter protein D</fullName>
    </recommendedName>
</protein>
<name>A0AAG5DQZ5_ANOAO</name>
<keyword evidence="9" id="KW-1185">Reference proteome</keyword>
<organism evidence="8 9">
    <name type="scientific">Anopheles atroparvus</name>
    <name type="common">European mosquito</name>
    <dbReference type="NCBI Taxonomy" id="41427"/>
    <lineage>
        <taxon>Eukaryota</taxon>
        <taxon>Metazoa</taxon>
        <taxon>Ecdysozoa</taxon>
        <taxon>Arthropoda</taxon>
        <taxon>Hexapoda</taxon>
        <taxon>Insecta</taxon>
        <taxon>Pterygota</taxon>
        <taxon>Neoptera</taxon>
        <taxon>Endopterygota</taxon>
        <taxon>Diptera</taxon>
        <taxon>Nematocera</taxon>
        <taxon>Culicoidea</taxon>
        <taxon>Culicidae</taxon>
        <taxon>Anophelinae</taxon>
        <taxon>Anopheles</taxon>
    </lineage>
</organism>
<dbReference type="SUPFAM" id="SSF55550">
    <property type="entry name" value="SH2 domain"/>
    <property type="match status" value="1"/>
</dbReference>
<evidence type="ECO:0000256" key="1">
    <source>
        <dbReference type="ARBA" id="ARBA00022553"/>
    </source>
</evidence>
<feature type="domain" description="SH2" evidence="7">
    <location>
        <begin position="1278"/>
        <end position="1374"/>
    </location>
</feature>
<evidence type="ECO:0000256" key="6">
    <source>
        <dbReference type="SAM" id="MobiDB-lite"/>
    </source>
</evidence>
<dbReference type="InterPro" id="IPR036860">
    <property type="entry name" value="SH2_dom_sf"/>
</dbReference>
<feature type="compositionally biased region" description="Polar residues" evidence="6">
    <location>
        <begin position="975"/>
        <end position="1022"/>
    </location>
</feature>
<comment type="function">
    <text evidence="3">May function as an adapter protein.</text>
</comment>
<feature type="region of interest" description="Disordered" evidence="6">
    <location>
        <begin position="79"/>
        <end position="148"/>
    </location>
</feature>
<dbReference type="Proteomes" id="UP000075880">
    <property type="component" value="Unassembled WGS sequence"/>
</dbReference>
<dbReference type="PRINTS" id="PR00401">
    <property type="entry name" value="SH2DOMAIN"/>
</dbReference>
<feature type="region of interest" description="Disordered" evidence="6">
    <location>
        <begin position="879"/>
        <end position="953"/>
    </location>
</feature>
<feature type="compositionally biased region" description="Basic residues" evidence="6">
    <location>
        <begin position="96"/>
        <end position="105"/>
    </location>
</feature>
<evidence type="ECO:0000256" key="2">
    <source>
        <dbReference type="ARBA" id="ARBA00022999"/>
    </source>
</evidence>
<feature type="compositionally biased region" description="Basic and acidic residues" evidence="6">
    <location>
        <begin position="474"/>
        <end position="484"/>
    </location>
</feature>
<reference evidence="8" key="1">
    <citation type="submission" date="2024-04" db="UniProtKB">
        <authorList>
            <consortium name="EnsemblMetazoa"/>
        </authorList>
    </citation>
    <scope>IDENTIFICATION</scope>
    <source>
        <strain evidence="8">EBRO</strain>
    </source>
</reference>
<feature type="region of interest" description="Disordered" evidence="6">
    <location>
        <begin position="973"/>
        <end position="1028"/>
    </location>
</feature>
<evidence type="ECO:0000313" key="9">
    <source>
        <dbReference type="Proteomes" id="UP000075880"/>
    </source>
</evidence>
<evidence type="ECO:0000256" key="5">
    <source>
        <dbReference type="PROSITE-ProRule" id="PRU00191"/>
    </source>
</evidence>
<keyword evidence="2 5" id="KW-0727">SH2 domain</keyword>
<dbReference type="PANTHER" id="PTHR15127">
    <property type="entry name" value="HEAVYWEIGHT, ISOFORM A"/>
    <property type="match status" value="1"/>
</dbReference>
<feature type="region of interest" description="Disordered" evidence="6">
    <location>
        <begin position="1"/>
        <end position="43"/>
    </location>
</feature>
<feature type="compositionally biased region" description="Polar residues" evidence="6">
    <location>
        <begin position="134"/>
        <end position="148"/>
    </location>
</feature>
<dbReference type="Pfam" id="PF00017">
    <property type="entry name" value="SH2"/>
    <property type="match status" value="1"/>
</dbReference>
<evidence type="ECO:0000256" key="4">
    <source>
        <dbReference type="ARBA" id="ARBA00074794"/>
    </source>
</evidence>
<feature type="region of interest" description="Disordered" evidence="6">
    <location>
        <begin position="1198"/>
        <end position="1217"/>
    </location>
</feature>
<feature type="compositionally biased region" description="Gly residues" evidence="6">
    <location>
        <begin position="24"/>
        <end position="35"/>
    </location>
</feature>
<feature type="compositionally biased region" description="Polar residues" evidence="6">
    <location>
        <begin position="377"/>
        <end position="389"/>
    </location>
</feature>
<feature type="compositionally biased region" description="Low complexity" evidence="6">
    <location>
        <begin position="689"/>
        <end position="701"/>
    </location>
</feature>
<evidence type="ECO:0000259" key="7">
    <source>
        <dbReference type="PROSITE" id="PS50001"/>
    </source>
</evidence>
<feature type="region of interest" description="Disordered" evidence="6">
    <location>
        <begin position="688"/>
        <end position="738"/>
    </location>
</feature>
<feature type="region of interest" description="Disordered" evidence="6">
    <location>
        <begin position="377"/>
        <end position="510"/>
    </location>
</feature>
<feature type="compositionally biased region" description="Low complexity" evidence="6">
    <location>
        <begin position="904"/>
        <end position="953"/>
    </location>
</feature>
<sequence length="1379" mass="149999">MERVWRKVNQGLTLRSSSSKVATGTGGTGSGGGGSNASPAVPPAIPVTAVASAGAASGFPHSTDTTSSAGFGESQVVAVQRRRSVVPQASTASSEKRRRRRRRSRPSREGTSSQAGHSSGGHHKGHSSSGRRGNNTQSVTIAQQSNEQSLRQRAVARLKMFNFNLNWDLHMTQCKPCGPKSGNIITRRLCRNRRGEDNELYRSNSFKFERFERKDPMETGTRTMLRKQISVCDDYSLPLDFVKKRPSSFDPCLVQHIPNNWASPSPQSDHVSFLEPLILQQPLSAVPTINNNIPGSGTNLSGNPATVGTLGGHPPPLPPEILASRIVDAATAAAANTVAIKTVEEIFDTHRSYKATGRHRARSRSRRPESCSEVKYINQNFSSGSSAPITSEEEDNDDEEDELSKIPELNSPDSISDDLVQPLPLRQSPIKTTGPNSSIRNPSPYYYSDLLKNKQQQQQQHRNHEDVEQLDSQEPAREEADSKRRVSSISGAGNIRQGREVGVRYKKSSSLDTPGAEKEVCIPKRYSITEEGVRIIRCDSPSTTTSDDSDCSECRKRRAWHAQALAIARANCNLGPLFDATSMPPHRLLGPAAVCACVTPAFGEDNDELFRPRSIFYVHQPGATDCADCSLSDPTVLPPSTTTADEMANVRTRQIYETAFDSKITRSDDDLDEVDRITNQSVLLQLTKSNSSSASNMVSASQGRNKRLDSKRTKSATSKTPSTNPAAAVPAGNLPDAAEAGNQADQLAQDLQEKLQIDKQMDNIANANSTSSSQLPLRGYTPSPPSTAPLPMKFPGKHERFFINSIKSAPNLPASNVGAQHPRLKDLRLDIQNVRNNEVPSGSCDGGMNDGPFAHNSKVGERPRSTLCLEPERVLELKRGHRSAHHHHGKQQQPHHQQRGRNFSSTESMATSSSGGSMESLKSSTSEGNRSTSSSDSRHSSSLSSHSSDSGPSMAFPLRVPVVVHNKLNILSPISDKSSQEPGSETSDINNRNNNSQKQSPVDGTVPASGTGSVGGTANTGTLKKDGDECASGAGLVGTEAVKSSVTKRRSAPNKTLLLITGPEIQGSDSGISLHSREDLKSRTNFLNLGIQRASMGLEKQNDHGKAAALPQDLHDLPFDMPKLRRRRAHLQQEPCTSGSVTSVDVGDLPFDMPKLRRRLRMSQNQQQQHQLQQQQQQLLLQQPFPTAPSTSAGMLLQTSTESSGLSQASSSLSMRESDNKLAMGGGIFKQSLTLNLNECGSRPPKKFGTLDLGLNLGSNRPHVDLIDASIPLDRQGWYHGSISRIDAEKILRPLSEGSFLVRNSESTRQDYSLTLKSAKGFMHMRIQRDADSGQFILGQFSRPFPTIPDMIRHFCLNRLPVRGAEHMCLLEPVIAQIL</sequence>
<feature type="compositionally biased region" description="Acidic residues" evidence="6">
    <location>
        <begin position="391"/>
        <end position="402"/>
    </location>
</feature>
<feature type="compositionally biased region" description="Polar residues" evidence="6">
    <location>
        <begin position="1134"/>
        <end position="1143"/>
    </location>
</feature>
<feature type="region of interest" description="Disordered" evidence="6">
    <location>
        <begin position="1131"/>
        <end position="1150"/>
    </location>
</feature>
<feature type="compositionally biased region" description="Polar residues" evidence="6">
    <location>
        <begin position="429"/>
        <end position="441"/>
    </location>
</feature>
<dbReference type="InterPro" id="IPR051846">
    <property type="entry name" value="SH2_domain_adapters"/>
</dbReference>
<dbReference type="Gene3D" id="3.30.505.10">
    <property type="entry name" value="SH2 domain"/>
    <property type="match status" value="1"/>
</dbReference>
<evidence type="ECO:0000256" key="3">
    <source>
        <dbReference type="ARBA" id="ARBA00057390"/>
    </source>
</evidence>
<feature type="region of interest" description="Disordered" evidence="6">
    <location>
        <begin position="767"/>
        <end position="787"/>
    </location>
</feature>
<dbReference type="FunFam" id="3.30.505.10:FF:000058">
    <property type="entry name" value="SH2 domain-containing adapter protein D"/>
    <property type="match status" value="1"/>
</dbReference>
<dbReference type="InterPro" id="IPR000980">
    <property type="entry name" value="SH2"/>
</dbReference>
<feature type="compositionally biased region" description="Polar residues" evidence="6">
    <location>
        <begin position="715"/>
        <end position="725"/>
    </location>
</feature>
<feature type="compositionally biased region" description="Low complexity" evidence="6">
    <location>
        <begin position="1199"/>
        <end position="1215"/>
    </location>
</feature>
<feature type="compositionally biased region" description="Low complexity" evidence="6">
    <location>
        <begin position="79"/>
        <end position="93"/>
    </location>
</feature>
<feature type="region of interest" description="Disordered" evidence="6">
    <location>
        <begin position="838"/>
        <end position="865"/>
    </location>
</feature>
<evidence type="ECO:0000313" key="8">
    <source>
        <dbReference type="EnsemblMetazoa" id="ENSAATROPP013732"/>
    </source>
</evidence>
<accession>A0AAG5DQZ5</accession>